<keyword evidence="4" id="KW-1185">Reference proteome</keyword>
<dbReference type="Pfam" id="PF02470">
    <property type="entry name" value="MlaD"/>
    <property type="match status" value="1"/>
</dbReference>
<evidence type="ECO:0000313" key="3">
    <source>
        <dbReference type="EMBL" id="ACK64604.1"/>
    </source>
</evidence>
<dbReference type="OrthoDB" id="460587at2"/>
<evidence type="ECO:0000259" key="2">
    <source>
        <dbReference type="Pfam" id="PF02470"/>
    </source>
</evidence>
<dbReference type="PANTHER" id="PTHR34675">
    <property type="entry name" value="PROTEIN TRIGALACTOSYLDIACYLGLYCEROL 2, CHLOROPLASTIC"/>
    <property type="match status" value="1"/>
</dbReference>
<dbReference type="eggNOG" id="COG1463">
    <property type="taxonomic scope" value="Bacteria"/>
</dbReference>
<accession>B7JVN3</accession>
<dbReference type="HOGENOM" id="CLU_043536_0_0_3"/>
<dbReference type="InterPro" id="IPR039342">
    <property type="entry name" value="TGD2-like"/>
</dbReference>
<dbReference type="EMBL" id="CP001287">
    <property type="protein sequence ID" value="ACK64604.1"/>
    <property type="molecule type" value="Genomic_DNA"/>
</dbReference>
<proteinExistence type="predicted"/>
<dbReference type="InterPro" id="IPR003399">
    <property type="entry name" value="Mce/MlaD"/>
</dbReference>
<gene>
    <name evidence="3" type="ordered locus">PCC8801_0513</name>
</gene>
<dbReference type="Proteomes" id="UP000008204">
    <property type="component" value="Chromosome"/>
</dbReference>
<name>B7JVN3_RIPO1</name>
<keyword evidence="1" id="KW-0812">Transmembrane</keyword>
<evidence type="ECO:0000313" key="4">
    <source>
        <dbReference type="Proteomes" id="UP000008204"/>
    </source>
</evidence>
<reference evidence="4" key="1">
    <citation type="journal article" date="2011" name="MBio">
        <title>Novel metabolic attributes of the genus Cyanothece, comprising a group of unicellular nitrogen-fixing Cyanobacteria.</title>
        <authorList>
            <person name="Bandyopadhyay A."/>
            <person name="Elvitigala T."/>
            <person name="Welsh E."/>
            <person name="Stockel J."/>
            <person name="Liberton M."/>
            <person name="Min H."/>
            <person name="Sherman L.A."/>
            <person name="Pakrasi H.B."/>
        </authorList>
    </citation>
    <scope>NUCLEOTIDE SEQUENCE [LARGE SCALE GENOMIC DNA]</scope>
    <source>
        <strain evidence="4">PCC 8801</strain>
    </source>
</reference>
<evidence type="ECO:0000256" key="1">
    <source>
        <dbReference type="SAM" id="Phobius"/>
    </source>
</evidence>
<dbReference type="KEGG" id="cyp:PCC8801_0513"/>
<feature type="domain" description="Mce/MlaD" evidence="2">
    <location>
        <begin position="39"/>
        <end position="114"/>
    </location>
</feature>
<sequence length="465" mass="50621">MLRSRTLQEGTVGLFALIGLVLFGGLVIWLRGGVLGQKPYQIQANFQDVSGLQIGAPVNFRGVAVGKITALQASSNGVTVLIEVSSRELRIPIGSTIQINRYGLIGEASVDITPSEKLSDQALAVDPTSEECPDKQLIICDNDTLDGETGSQLVQALTRLSNAYSDPEFVKELKGAFTSVAQAGTKIGKLSDEAAIFSKTARREIQGTSQTIAQINQAARDASQLMRNVNTVVSENRESLNRAVNNAASLVNNLNGLVSENRGNVINTLNSLERTSDEVRMVAIGLGKTVNKVNSGIDEVNIKKIARDLEILMANAAETSANLRDISQSFNDPTVILTVQKTLDSARATFENAQKITSDVEELTGDPAFRDNVRKLINGLSNLLSYTNQLEQQIYTAQLMESVTEQLEYQVAVQQRFLEQENANQTTLSRDSSIPPQVPVKETPKPVRVIAPEWVLESEKNNQIR</sequence>
<keyword evidence="1" id="KW-0472">Membrane</keyword>
<dbReference type="PANTHER" id="PTHR34675:SF1">
    <property type="entry name" value="PROTEIN TRIGALACTOSYLDIACYLGLYCEROL 2, CHLOROPLASTIC"/>
    <property type="match status" value="1"/>
</dbReference>
<dbReference type="RefSeq" id="WP_012593881.1">
    <property type="nucleotide sequence ID" value="NC_011726.1"/>
</dbReference>
<feature type="transmembrane region" description="Helical" evidence="1">
    <location>
        <begin position="12"/>
        <end position="30"/>
    </location>
</feature>
<protein>
    <submittedName>
        <fullName evidence="3">Mammalian cell entry related domain protein</fullName>
    </submittedName>
</protein>
<keyword evidence="1" id="KW-1133">Transmembrane helix</keyword>
<organism evidence="3 4">
    <name type="scientific">Rippkaea orientalis (strain PCC 8801 / RF-1)</name>
    <name type="common">Cyanothece sp. (strain PCC 8801)</name>
    <dbReference type="NCBI Taxonomy" id="41431"/>
    <lineage>
        <taxon>Bacteria</taxon>
        <taxon>Bacillati</taxon>
        <taxon>Cyanobacteriota</taxon>
        <taxon>Cyanophyceae</taxon>
        <taxon>Oscillatoriophycideae</taxon>
        <taxon>Chroococcales</taxon>
        <taxon>Aphanothecaceae</taxon>
        <taxon>Rippkaea</taxon>
        <taxon>Rippkaea orientalis</taxon>
    </lineage>
</organism>
<dbReference type="AlphaFoldDB" id="B7JVN3"/>
<dbReference type="STRING" id="41431.PCC8801_0513"/>